<accession>A0A1F5YIK1</accession>
<protein>
    <recommendedName>
        <fullName evidence="3">Glutamate--cysteine ligase</fullName>
    </recommendedName>
</protein>
<reference evidence="1 2" key="1">
    <citation type="journal article" date="2016" name="Nat. Commun.">
        <title>Thousands of microbial genomes shed light on interconnected biogeochemical processes in an aquifer system.</title>
        <authorList>
            <person name="Anantharaman K."/>
            <person name="Brown C.T."/>
            <person name="Hug L.A."/>
            <person name="Sharon I."/>
            <person name="Castelle C.J."/>
            <person name="Probst A.J."/>
            <person name="Thomas B.C."/>
            <person name="Singh A."/>
            <person name="Wilkins M.J."/>
            <person name="Karaoz U."/>
            <person name="Brodie E.L."/>
            <person name="Williams K.H."/>
            <person name="Hubbard S.S."/>
            <person name="Banfield J.F."/>
        </authorList>
    </citation>
    <scope>NUCLEOTIDE SEQUENCE [LARGE SCALE GENOMIC DNA]</scope>
</reference>
<dbReference type="AlphaFoldDB" id="A0A1F5YIK1"/>
<organism evidence="1 2">
    <name type="scientific">Candidatus Gottesmanbacteria bacterium RBG_16_38_7b</name>
    <dbReference type="NCBI Taxonomy" id="1798372"/>
    <lineage>
        <taxon>Bacteria</taxon>
        <taxon>Candidatus Gottesmaniibacteriota</taxon>
    </lineage>
</organism>
<evidence type="ECO:0008006" key="3">
    <source>
        <dbReference type="Google" id="ProtNLM"/>
    </source>
</evidence>
<sequence>MKKRYISIELERALVYRPNLKHYPPLGTPYGSATPFSYQDFMRTLLNRGWEPIFDPTTNVLIRIKKNRPGKSLDVNYWTCTSDVTSGIFETTLPPQDNLFDLDKEQRLLDKTIMPELERQGLFIWYTETTPVTEATRAYYSLFHTYWRGEYAHLRNRGMDHYWFSWTIGNNPSLDVSVKEAIPFFRIIIRLTGVIFFFLRFGSISGGKMSPGGMLTVRPWAWKNLFLRSPYQNDVDRVGMPVKEITSWSDYFSNLMQYRLLTLFFDDGKPYRVCNDPNFLTFWRSPLFGGWDAVSIDGQLTKVNRPELINLERIQRQVYFSRFRFKFSLKANLEEFGEAYEGGESFLAGWLNNNFTKLYIEARADSCPPKNEEFSTLALYLGLLTNLEESFNYVVNNFSYDFWKKLFAVVPYQKINSKIDNIWIPEILENIVELAKKGLEKRGYGEERFLSPLIFRVRHNTTPAEEALNIFKQAKTKEKGIRSLANKYGLF</sequence>
<dbReference type="Gene3D" id="3.30.590.20">
    <property type="match status" value="1"/>
</dbReference>
<evidence type="ECO:0000313" key="1">
    <source>
        <dbReference type="EMBL" id="OGF99999.1"/>
    </source>
</evidence>
<comment type="caution">
    <text evidence="1">The sequence shown here is derived from an EMBL/GenBank/DDBJ whole genome shotgun (WGS) entry which is preliminary data.</text>
</comment>
<gene>
    <name evidence="1" type="ORF">A2153_00620</name>
</gene>
<dbReference type="EMBL" id="MFJB01000040">
    <property type="protein sequence ID" value="OGF99999.1"/>
    <property type="molecule type" value="Genomic_DNA"/>
</dbReference>
<name>A0A1F5YIK1_9BACT</name>
<dbReference type="Proteomes" id="UP000177396">
    <property type="component" value="Unassembled WGS sequence"/>
</dbReference>
<evidence type="ECO:0000313" key="2">
    <source>
        <dbReference type="Proteomes" id="UP000177396"/>
    </source>
</evidence>
<proteinExistence type="predicted"/>